<dbReference type="Pfam" id="PF12848">
    <property type="entry name" value="ABC_tran_Xtn"/>
    <property type="match status" value="1"/>
</dbReference>
<dbReference type="InterPro" id="IPR050611">
    <property type="entry name" value="ABCF"/>
</dbReference>
<dbReference type="OMA" id="KEDHTAK"/>
<feature type="non-terminal residue" evidence="7">
    <location>
        <position position="1"/>
    </location>
</feature>
<proteinExistence type="predicted"/>
<feature type="domain" description="ABC-transporter extension" evidence="6">
    <location>
        <begin position="2"/>
        <end position="37"/>
    </location>
</feature>
<keyword evidence="1" id="KW-0677">Repeat</keyword>
<evidence type="ECO:0000256" key="4">
    <source>
        <dbReference type="SAM" id="MobiDB-lite"/>
    </source>
</evidence>
<feature type="region of interest" description="Disordered" evidence="4">
    <location>
        <begin position="153"/>
        <end position="177"/>
    </location>
</feature>
<dbReference type="PANTHER" id="PTHR19211">
    <property type="entry name" value="ATP-BINDING TRANSPORT PROTEIN-RELATED"/>
    <property type="match status" value="1"/>
</dbReference>
<evidence type="ECO:0000259" key="6">
    <source>
        <dbReference type="Pfam" id="PF12848"/>
    </source>
</evidence>
<dbReference type="GO" id="GO:0005524">
    <property type="term" value="F:ATP binding"/>
    <property type="evidence" value="ECO:0007669"/>
    <property type="project" value="UniProtKB-KW"/>
</dbReference>
<dbReference type="OrthoDB" id="2110130at2759"/>
<dbReference type="Pfam" id="PF00005">
    <property type="entry name" value="ABC_tran"/>
    <property type="match status" value="1"/>
</dbReference>
<dbReference type="AlphaFoldDB" id="A0A813ENB3"/>
<accession>A0A813ENB3</accession>
<comment type="caution">
    <text evidence="7">The sequence shown here is derived from an EMBL/GenBank/DDBJ whole genome shotgun (WGS) entry which is preliminary data.</text>
</comment>
<evidence type="ECO:0008006" key="9">
    <source>
        <dbReference type="Google" id="ProtNLM"/>
    </source>
</evidence>
<reference evidence="7" key="1">
    <citation type="submission" date="2021-02" db="EMBL/GenBank/DDBJ databases">
        <authorList>
            <person name="Dougan E. K."/>
            <person name="Rhodes N."/>
            <person name="Thang M."/>
            <person name="Chan C."/>
        </authorList>
    </citation>
    <scope>NUCLEOTIDE SEQUENCE</scope>
</reference>
<organism evidence="7 8">
    <name type="scientific">Polarella glacialis</name>
    <name type="common">Dinoflagellate</name>
    <dbReference type="NCBI Taxonomy" id="89957"/>
    <lineage>
        <taxon>Eukaryota</taxon>
        <taxon>Sar</taxon>
        <taxon>Alveolata</taxon>
        <taxon>Dinophyceae</taxon>
        <taxon>Suessiales</taxon>
        <taxon>Suessiaceae</taxon>
        <taxon>Polarella</taxon>
    </lineage>
</organism>
<name>A0A813ENB3_POLGL</name>
<dbReference type="FunFam" id="3.40.50.300:FF:001092">
    <property type="entry name" value="ATP-binding cassette sub-family F member 2"/>
    <property type="match status" value="1"/>
</dbReference>
<evidence type="ECO:0000259" key="5">
    <source>
        <dbReference type="Pfam" id="PF00005"/>
    </source>
</evidence>
<dbReference type="EMBL" id="CAJNNV010014472">
    <property type="protein sequence ID" value="CAE8602632.1"/>
    <property type="molecule type" value="Genomic_DNA"/>
</dbReference>
<dbReference type="InterPro" id="IPR003439">
    <property type="entry name" value="ABC_transporter-like_ATP-bd"/>
</dbReference>
<evidence type="ECO:0000256" key="1">
    <source>
        <dbReference type="ARBA" id="ARBA00022737"/>
    </source>
</evidence>
<feature type="domain" description="ABC transporter" evidence="5">
    <location>
        <begin position="79"/>
        <end position="148"/>
    </location>
</feature>
<dbReference type="GO" id="GO:0016887">
    <property type="term" value="F:ATP hydrolysis activity"/>
    <property type="evidence" value="ECO:0007669"/>
    <property type="project" value="InterPro"/>
</dbReference>
<evidence type="ECO:0000256" key="3">
    <source>
        <dbReference type="ARBA" id="ARBA00022840"/>
    </source>
</evidence>
<dbReference type="SUPFAM" id="SSF52540">
    <property type="entry name" value="P-loop containing nucleoside triphosphate hydrolases"/>
    <property type="match status" value="1"/>
</dbReference>
<dbReference type="Gene3D" id="3.40.50.300">
    <property type="entry name" value="P-loop containing nucleotide triphosphate hydrolases"/>
    <property type="match status" value="1"/>
</dbReference>
<keyword evidence="2" id="KW-0547">Nucleotide-binding</keyword>
<evidence type="ECO:0000313" key="7">
    <source>
        <dbReference type="EMBL" id="CAE8602632.1"/>
    </source>
</evidence>
<evidence type="ECO:0000256" key="2">
    <source>
        <dbReference type="ARBA" id="ARBA00022741"/>
    </source>
</evidence>
<gene>
    <name evidence="7" type="ORF">PGLA1383_LOCUS20872</name>
</gene>
<dbReference type="InterPro" id="IPR027417">
    <property type="entry name" value="P-loop_NTPase"/>
</dbReference>
<evidence type="ECO:0000313" key="8">
    <source>
        <dbReference type="Proteomes" id="UP000654075"/>
    </source>
</evidence>
<protein>
    <recommendedName>
        <fullName evidence="9">ABC transporter domain-containing protein</fullName>
    </recommendedName>
</protein>
<dbReference type="Proteomes" id="UP000654075">
    <property type="component" value="Unassembled WGS sequence"/>
</dbReference>
<feature type="non-terminal residue" evidence="7">
    <location>
        <position position="177"/>
    </location>
</feature>
<sequence length="177" mass="19295">VAHLKQFIARFGQGHKKMAKQAQSRMKMLGKLQDEAVSVDFDDPYLQLDFPAAPHLPPPCISVIDAAFGYSEDRVLYTGCDFGIDCDSRVAIVGPNGAGKSTFLKLLDGSLQPTEGSVRRHAKLQVGRFTQHHIEMMDPESNAVTHMRKLGSGGIKEDHTAKTTTATTQQGSGDIKE</sequence>
<keyword evidence="8" id="KW-1185">Reference proteome</keyword>
<dbReference type="PANTHER" id="PTHR19211:SF14">
    <property type="entry name" value="ATP-BINDING CASSETTE SUB-FAMILY F MEMBER 1"/>
    <property type="match status" value="1"/>
</dbReference>
<keyword evidence="3" id="KW-0067">ATP-binding</keyword>
<dbReference type="InterPro" id="IPR032781">
    <property type="entry name" value="ABC_tran_Xtn"/>
</dbReference>